<accession>A0ABY2K2Y9</accession>
<proteinExistence type="predicted"/>
<dbReference type="EMBL" id="SKBL01000047">
    <property type="protein sequence ID" value="TFU13983.1"/>
    <property type="molecule type" value="Genomic_DNA"/>
</dbReference>
<evidence type="ECO:0000313" key="1">
    <source>
        <dbReference type="EMBL" id="TFU13983.1"/>
    </source>
</evidence>
<evidence type="ECO:0000313" key="2">
    <source>
        <dbReference type="Proteomes" id="UP000297244"/>
    </source>
</evidence>
<gene>
    <name evidence="1" type="ORF">E0489_13190</name>
</gene>
<sequence>MGRVRNWIETRLGVMVRSFGLHRMEARSYWGLVARVNLILLAHNLVRSRVLLKMAGVELCR</sequence>
<evidence type="ECO:0008006" key="3">
    <source>
        <dbReference type="Google" id="ProtNLM"/>
    </source>
</evidence>
<dbReference type="Proteomes" id="UP000297244">
    <property type="component" value="Unassembled WGS sequence"/>
</dbReference>
<protein>
    <recommendedName>
        <fullName evidence="3">Transposase DDE domain-containing protein</fullName>
    </recommendedName>
</protein>
<reference evidence="1 2" key="1">
    <citation type="submission" date="2019-03" db="EMBL/GenBank/DDBJ databases">
        <title>Thermus tengchongensis species for the arsenic transformation mechanism.</title>
        <authorList>
            <person name="Yuan G.C."/>
        </authorList>
    </citation>
    <scope>NUCLEOTIDE SEQUENCE [LARGE SCALE GENOMIC DNA]</scope>
    <source>
        <strain evidence="1 2">15Y</strain>
    </source>
</reference>
<keyword evidence="2" id="KW-1185">Reference proteome</keyword>
<name>A0ABY2K2Y9_9DEIN</name>
<organism evidence="1 2">
    <name type="scientific">Thermus tengchongensis</name>
    <dbReference type="NCBI Taxonomy" id="1214928"/>
    <lineage>
        <taxon>Bacteria</taxon>
        <taxon>Thermotogati</taxon>
        <taxon>Deinococcota</taxon>
        <taxon>Deinococci</taxon>
        <taxon>Thermales</taxon>
        <taxon>Thermaceae</taxon>
        <taxon>Thermus</taxon>
    </lineage>
</organism>
<comment type="caution">
    <text evidence="1">The sequence shown here is derived from an EMBL/GenBank/DDBJ whole genome shotgun (WGS) entry which is preliminary data.</text>
</comment>